<evidence type="ECO:0000313" key="3">
    <source>
        <dbReference type="EMBL" id="PAA63733.1"/>
    </source>
</evidence>
<proteinExistence type="predicted"/>
<sequence>LTNWALHYQMSNSSGQPQQPPHNEFAEPQFSDLDMMITRKLVSLVEWSNPICLVLLPLLIVGIFLSVTVDIFLMCLSAPPQQQLPTSCHNSHQASNDNACQTDKAD</sequence>
<accession>A0A267EQA9</accession>
<dbReference type="AlphaFoldDB" id="A0A267EQA9"/>
<organism evidence="3 4">
    <name type="scientific">Macrostomum lignano</name>
    <dbReference type="NCBI Taxonomy" id="282301"/>
    <lineage>
        <taxon>Eukaryota</taxon>
        <taxon>Metazoa</taxon>
        <taxon>Spiralia</taxon>
        <taxon>Lophotrochozoa</taxon>
        <taxon>Platyhelminthes</taxon>
        <taxon>Rhabditophora</taxon>
        <taxon>Macrostomorpha</taxon>
        <taxon>Macrostomida</taxon>
        <taxon>Macrostomidae</taxon>
        <taxon>Macrostomum</taxon>
    </lineage>
</organism>
<keyword evidence="2" id="KW-1133">Transmembrane helix</keyword>
<gene>
    <name evidence="3" type="ORF">BOX15_Mlig028374g8</name>
</gene>
<dbReference type="EMBL" id="NIVC01001817">
    <property type="protein sequence ID" value="PAA63733.1"/>
    <property type="molecule type" value="Genomic_DNA"/>
</dbReference>
<protein>
    <submittedName>
        <fullName evidence="3">Uncharacterized protein</fullName>
    </submittedName>
</protein>
<keyword evidence="4" id="KW-1185">Reference proteome</keyword>
<evidence type="ECO:0000313" key="4">
    <source>
        <dbReference type="Proteomes" id="UP000215902"/>
    </source>
</evidence>
<reference evidence="3 4" key="1">
    <citation type="submission" date="2017-06" db="EMBL/GenBank/DDBJ databases">
        <title>A platform for efficient transgenesis in Macrostomum lignano, a flatworm model organism for stem cell research.</title>
        <authorList>
            <person name="Berezikov E."/>
        </authorList>
    </citation>
    <scope>NUCLEOTIDE SEQUENCE [LARGE SCALE GENOMIC DNA]</scope>
    <source>
        <strain evidence="3">DV1</strain>
        <tissue evidence="3">Whole organism</tissue>
    </source>
</reference>
<feature type="transmembrane region" description="Helical" evidence="2">
    <location>
        <begin position="54"/>
        <end position="76"/>
    </location>
</feature>
<feature type="region of interest" description="Disordered" evidence="1">
    <location>
        <begin position="86"/>
        <end position="106"/>
    </location>
</feature>
<dbReference type="Proteomes" id="UP000215902">
    <property type="component" value="Unassembled WGS sequence"/>
</dbReference>
<feature type="non-terminal residue" evidence="3">
    <location>
        <position position="1"/>
    </location>
</feature>
<comment type="caution">
    <text evidence="3">The sequence shown here is derived from an EMBL/GenBank/DDBJ whole genome shotgun (WGS) entry which is preliminary data.</text>
</comment>
<evidence type="ECO:0000256" key="1">
    <source>
        <dbReference type="SAM" id="MobiDB-lite"/>
    </source>
</evidence>
<keyword evidence="2" id="KW-0812">Transmembrane</keyword>
<name>A0A267EQA9_9PLAT</name>
<keyword evidence="2" id="KW-0472">Membrane</keyword>
<evidence type="ECO:0000256" key="2">
    <source>
        <dbReference type="SAM" id="Phobius"/>
    </source>
</evidence>